<dbReference type="RefSeq" id="WP_307277834.1">
    <property type="nucleotide sequence ID" value="NZ_JAUSVX010000010.1"/>
</dbReference>
<dbReference type="InterPro" id="IPR004843">
    <property type="entry name" value="Calcineurin-like_PHP"/>
</dbReference>
<dbReference type="InterPro" id="IPR042281">
    <property type="entry name" value="GpdQ_beta-strand"/>
</dbReference>
<reference evidence="6 7" key="1">
    <citation type="submission" date="2023-07" db="EMBL/GenBank/DDBJ databases">
        <title>Genomic Encyclopedia of Type Strains, Phase IV (KMG-IV): sequencing the most valuable type-strain genomes for metagenomic binning, comparative biology and taxonomic classification.</title>
        <authorList>
            <person name="Goeker M."/>
        </authorList>
    </citation>
    <scope>NUCLEOTIDE SEQUENCE [LARGE SCALE GENOMIC DNA]</scope>
    <source>
        <strain evidence="6 7">DSM 19619</strain>
    </source>
</reference>
<evidence type="ECO:0000313" key="6">
    <source>
        <dbReference type="EMBL" id="MDQ0471913.1"/>
    </source>
</evidence>
<gene>
    <name evidence="6" type="ORF">QO011_004940</name>
</gene>
<dbReference type="PANTHER" id="PTHR42988:SF2">
    <property type="entry name" value="CYCLIC NUCLEOTIDE PHOSPHODIESTERASE CBUA0032-RELATED"/>
    <property type="match status" value="1"/>
</dbReference>
<accession>A0ABU0JES2</accession>
<dbReference type="Pfam" id="PF00149">
    <property type="entry name" value="Metallophos"/>
    <property type="match status" value="1"/>
</dbReference>
<dbReference type="InterPro" id="IPR042283">
    <property type="entry name" value="GpdQ_catalytic"/>
</dbReference>
<keyword evidence="3" id="KW-0408">Iron</keyword>
<dbReference type="InterPro" id="IPR029052">
    <property type="entry name" value="Metallo-depent_PP-like"/>
</dbReference>
<keyword evidence="1" id="KW-0479">Metal-binding</keyword>
<name>A0ABU0JES2_9HYPH</name>
<dbReference type="CDD" id="cd07402">
    <property type="entry name" value="MPP_GpdQ"/>
    <property type="match status" value="1"/>
</dbReference>
<feature type="domain" description="Calcineurin-like phosphoesterase" evidence="5">
    <location>
        <begin position="1"/>
        <end position="199"/>
    </location>
</feature>
<dbReference type="Gene3D" id="3.30.750.180">
    <property type="entry name" value="GpdQ, beta-strand dimerisation domain"/>
    <property type="match status" value="1"/>
</dbReference>
<dbReference type="PANTHER" id="PTHR42988">
    <property type="entry name" value="PHOSPHOHYDROLASE"/>
    <property type="match status" value="1"/>
</dbReference>
<evidence type="ECO:0000256" key="2">
    <source>
        <dbReference type="ARBA" id="ARBA00022801"/>
    </source>
</evidence>
<protein>
    <submittedName>
        <fullName evidence="6">3',5'-cyclic AMP phosphodiesterase CpdA</fullName>
    </submittedName>
</protein>
<evidence type="ECO:0000256" key="1">
    <source>
        <dbReference type="ARBA" id="ARBA00022723"/>
    </source>
</evidence>
<evidence type="ECO:0000313" key="7">
    <source>
        <dbReference type="Proteomes" id="UP001242480"/>
    </source>
</evidence>
<proteinExistence type="inferred from homology"/>
<organism evidence="6 7">
    <name type="scientific">Labrys wisconsinensis</name>
    <dbReference type="NCBI Taxonomy" id="425677"/>
    <lineage>
        <taxon>Bacteria</taxon>
        <taxon>Pseudomonadati</taxon>
        <taxon>Pseudomonadota</taxon>
        <taxon>Alphaproteobacteria</taxon>
        <taxon>Hyphomicrobiales</taxon>
        <taxon>Xanthobacteraceae</taxon>
        <taxon>Labrys</taxon>
    </lineage>
</organism>
<evidence type="ECO:0000256" key="4">
    <source>
        <dbReference type="ARBA" id="ARBA00025742"/>
    </source>
</evidence>
<dbReference type="SUPFAM" id="SSF56300">
    <property type="entry name" value="Metallo-dependent phosphatases"/>
    <property type="match status" value="1"/>
</dbReference>
<dbReference type="InterPro" id="IPR026575">
    <property type="entry name" value="GpdQ/CpdA-like"/>
</dbReference>
<comment type="similarity">
    <text evidence="4">Belongs to the cyclic nucleotide phosphodiesterase class-III family.</text>
</comment>
<dbReference type="Proteomes" id="UP001242480">
    <property type="component" value="Unassembled WGS sequence"/>
</dbReference>
<comment type="caution">
    <text evidence="6">The sequence shown here is derived from an EMBL/GenBank/DDBJ whole genome shotgun (WGS) entry which is preliminary data.</text>
</comment>
<sequence>MLIAHLTDLHVRPSGQPAYRVSETTMFTRRAVDAVRALPSRPDCLIISGDLTDCGLVEEYQLLKGLLDRLDMPVYLIPGNHDRRENLTDVFAGYPGIAPGAQRVRYAVEDHPVRLIALDTVVPGASRGELDAQSLAWLDETLAARPHAPTIVFMHHPPFDCGIRHMDVIRLLDGAEAMEAIVARHHQVERVLCGHHHRPIHRRWAGTIASTGPSVAHQVTLDLDPRDAGSMVFEPPAYQLHLWSEEAGLVTHMAYVERFPGPHPFVLDPSYPGMS</sequence>
<dbReference type="Gene3D" id="3.60.21.40">
    <property type="entry name" value="GpdQ, catalytic alpha/beta sandwich domain"/>
    <property type="match status" value="1"/>
</dbReference>
<evidence type="ECO:0000256" key="3">
    <source>
        <dbReference type="ARBA" id="ARBA00023004"/>
    </source>
</evidence>
<evidence type="ECO:0000259" key="5">
    <source>
        <dbReference type="Pfam" id="PF00149"/>
    </source>
</evidence>
<keyword evidence="2" id="KW-0378">Hydrolase</keyword>
<keyword evidence="7" id="KW-1185">Reference proteome</keyword>
<dbReference type="InterPro" id="IPR050884">
    <property type="entry name" value="CNP_phosphodiesterase-III"/>
</dbReference>
<dbReference type="EMBL" id="JAUSVX010000010">
    <property type="protein sequence ID" value="MDQ0471913.1"/>
    <property type="molecule type" value="Genomic_DNA"/>
</dbReference>